<comment type="caution">
    <text evidence="1">The sequence shown here is derived from an EMBL/GenBank/DDBJ whole genome shotgun (WGS) entry which is preliminary data.</text>
</comment>
<dbReference type="Proteomes" id="UP000551353">
    <property type="component" value="Unassembled WGS sequence"/>
</dbReference>
<organism evidence="1 2">
    <name type="scientific">Rhizobium mongolense</name>
    <dbReference type="NCBI Taxonomy" id="57676"/>
    <lineage>
        <taxon>Bacteria</taxon>
        <taxon>Pseudomonadati</taxon>
        <taxon>Pseudomonadota</taxon>
        <taxon>Alphaproteobacteria</taxon>
        <taxon>Hyphomicrobiales</taxon>
        <taxon>Rhizobiaceae</taxon>
        <taxon>Rhizobium/Agrobacterium group</taxon>
        <taxon>Rhizobium</taxon>
    </lineage>
</organism>
<keyword evidence="2" id="KW-1185">Reference proteome</keyword>
<dbReference type="InterPro" id="IPR008321">
    <property type="entry name" value="UCP032146"/>
</dbReference>
<dbReference type="RefSeq" id="WP_084797116.1">
    <property type="nucleotide sequence ID" value="NZ_JACIFX010000014.1"/>
</dbReference>
<evidence type="ECO:0000313" key="2">
    <source>
        <dbReference type="Proteomes" id="UP000551353"/>
    </source>
</evidence>
<dbReference type="Pfam" id="PF06793">
    <property type="entry name" value="UPF0262"/>
    <property type="match status" value="1"/>
</dbReference>
<gene>
    <name evidence="1" type="ORF">GGD56_006410</name>
</gene>
<protein>
    <submittedName>
        <fullName evidence="1">Uncharacterized protein</fullName>
    </submittedName>
</protein>
<evidence type="ECO:0000313" key="1">
    <source>
        <dbReference type="EMBL" id="MBB4232513.1"/>
    </source>
</evidence>
<sequence length="66" mass="7866">MYAHLHQPSVNFTVPSELLRERLRSKIDIDLEAARRLFTLIHILMERDTPYRRIEHEKKAYCSLGS</sequence>
<dbReference type="EMBL" id="JACIFX010000014">
    <property type="protein sequence ID" value="MBB4232513.1"/>
    <property type="molecule type" value="Genomic_DNA"/>
</dbReference>
<name>A0ABR6IXN0_9HYPH</name>
<accession>A0ABR6IXN0</accession>
<reference evidence="1 2" key="1">
    <citation type="submission" date="2020-08" db="EMBL/GenBank/DDBJ databases">
        <title>Genomic Encyclopedia of Type Strains, Phase IV (KMG-V): Genome sequencing to study the core and pangenomes of soil and plant-associated prokaryotes.</title>
        <authorList>
            <person name="Whitman W."/>
        </authorList>
    </citation>
    <scope>NUCLEOTIDE SEQUENCE [LARGE SCALE GENOMIC DNA]</scope>
    <source>
        <strain evidence="1 2">SEMIA 4087</strain>
    </source>
</reference>
<proteinExistence type="predicted"/>